<proteinExistence type="predicted"/>
<keyword evidence="2" id="KW-1185">Reference proteome</keyword>
<gene>
    <name evidence="1" type="ORF">MANES_11G118937v8</name>
</gene>
<reference evidence="2" key="1">
    <citation type="journal article" date="2016" name="Nat. Biotechnol.">
        <title>Sequencing wild and cultivated cassava and related species reveals extensive interspecific hybridization and genetic diversity.</title>
        <authorList>
            <person name="Bredeson J.V."/>
            <person name="Lyons J.B."/>
            <person name="Prochnik S.E."/>
            <person name="Wu G.A."/>
            <person name="Ha C.M."/>
            <person name="Edsinger-Gonzales E."/>
            <person name="Grimwood J."/>
            <person name="Schmutz J."/>
            <person name="Rabbi I.Y."/>
            <person name="Egesi C."/>
            <person name="Nauluvula P."/>
            <person name="Lebot V."/>
            <person name="Ndunguru J."/>
            <person name="Mkamilo G."/>
            <person name="Bart R.S."/>
            <person name="Setter T.L."/>
            <person name="Gleadow R.M."/>
            <person name="Kulakow P."/>
            <person name="Ferguson M.E."/>
            <person name="Rounsley S."/>
            <person name="Rokhsar D.S."/>
        </authorList>
    </citation>
    <scope>NUCLEOTIDE SEQUENCE [LARGE SCALE GENOMIC DNA]</scope>
    <source>
        <strain evidence="2">cv. AM560-2</strain>
    </source>
</reference>
<feature type="non-terminal residue" evidence="1">
    <location>
        <position position="234"/>
    </location>
</feature>
<name>A0ACB7GW14_MANES</name>
<sequence length="234" mass="25791">MCFLAKTLSKLFQALLLLIFLSTSASTATSALTDGPTKVGMEAYCLLRWKASLDNQSQSVLDSWVGRGPCKWIRVNCDSFGSITILSLINFGLRGTLHSFNFSCFPNLTRLEIWNNLLHGTLPSQISNLSKIAYLDLSGNHLTGNIPSEIGMLIDLHTLALSKNLFDGHIPAEFGMLSSLSELYLSSNNFIGLIPTSMTKLENISILYLWRNKLSDSIPPEIGFLKSLKSLDLS</sequence>
<dbReference type="Proteomes" id="UP000091857">
    <property type="component" value="Chromosome 11"/>
</dbReference>
<dbReference type="EMBL" id="CM004397">
    <property type="protein sequence ID" value="KAG8644322.1"/>
    <property type="molecule type" value="Genomic_DNA"/>
</dbReference>
<evidence type="ECO:0000313" key="1">
    <source>
        <dbReference type="EMBL" id="KAG8644322.1"/>
    </source>
</evidence>
<organism evidence="1 2">
    <name type="scientific">Manihot esculenta</name>
    <name type="common">Cassava</name>
    <name type="synonym">Jatropha manihot</name>
    <dbReference type="NCBI Taxonomy" id="3983"/>
    <lineage>
        <taxon>Eukaryota</taxon>
        <taxon>Viridiplantae</taxon>
        <taxon>Streptophyta</taxon>
        <taxon>Embryophyta</taxon>
        <taxon>Tracheophyta</taxon>
        <taxon>Spermatophyta</taxon>
        <taxon>Magnoliopsida</taxon>
        <taxon>eudicotyledons</taxon>
        <taxon>Gunneridae</taxon>
        <taxon>Pentapetalae</taxon>
        <taxon>rosids</taxon>
        <taxon>fabids</taxon>
        <taxon>Malpighiales</taxon>
        <taxon>Euphorbiaceae</taxon>
        <taxon>Crotonoideae</taxon>
        <taxon>Manihoteae</taxon>
        <taxon>Manihot</taxon>
    </lineage>
</organism>
<accession>A0ACB7GW14</accession>
<comment type="caution">
    <text evidence="1">The sequence shown here is derived from an EMBL/GenBank/DDBJ whole genome shotgun (WGS) entry which is preliminary data.</text>
</comment>
<protein>
    <submittedName>
        <fullName evidence="1">Uncharacterized protein</fullName>
    </submittedName>
</protein>
<evidence type="ECO:0000313" key="2">
    <source>
        <dbReference type="Proteomes" id="UP000091857"/>
    </source>
</evidence>